<proteinExistence type="predicted"/>
<dbReference type="EMBL" id="LT671827">
    <property type="protein sequence ID" value="SHO79580.1"/>
    <property type="molecule type" value="Genomic_DNA"/>
</dbReference>
<keyword evidence="7" id="KW-1185">Reference proteome</keyword>
<evidence type="ECO:0000256" key="1">
    <source>
        <dbReference type="ARBA" id="ARBA00004141"/>
    </source>
</evidence>
<dbReference type="OrthoDB" id="266518at2759"/>
<evidence type="ECO:0000313" key="6">
    <source>
        <dbReference type="EMBL" id="SHO79580.1"/>
    </source>
</evidence>
<dbReference type="PANTHER" id="PTHR21389:SF0">
    <property type="entry name" value="ETOPOSIDE-INDUCED PROTEIN 2.4 HOMOLOG"/>
    <property type="match status" value="1"/>
</dbReference>
<evidence type="ECO:0000256" key="3">
    <source>
        <dbReference type="ARBA" id="ARBA00022989"/>
    </source>
</evidence>
<evidence type="ECO:0000256" key="4">
    <source>
        <dbReference type="ARBA" id="ARBA00023136"/>
    </source>
</evidence>
<dbReference type="OMA" id="CWVDSYY"/>
<protein>
    <submittedName>
        <fullName evidence="6">Uncharacterized protein</fullName>
    </submittedName>
</protein>
<keyword evidence="4 5" id="KW-0472">Membrane</keyword>
<dbReference type="Pfam" id="PF07264">
    <property type="entry name" value="EI24"/>
    <property type="match status" value="1"/>
</dbReference>
<keyword evidence="3 5" id="KW-1133">Transmembrane helix</keyword>
<evidence type="ECO:0000313" key="7">
    <source>
        <dbReference type="Proteomes" id="UP000186303"/>
    </source>
</evidence>
<sequence>MFHRDRAALQSIDFDTDASVSVQLDDHYDEGLGLSKAGLWSAKGPSSHAVRASLGKSAALHADWALAGLRDANRWQRVFAMVRSSPALRLGLLKGLVLSGLVCVLVHVFRLSFVPHALLQRREEGASAWIGSVGHVFWLYPLIAGSYLLASTWSTSIAEAAFLAQNIQPRAAPPVDHPWVEHVVRFALVLNYSVACFAVQSLPWVGPLLAFVFMCFVDGYFCFEQVWVVRGWSLEKRLRFAESHWSFLLGFGVPSTAISFFHPSGLLNLMLFMLVFPICTVLAYLADPQPHSSAFGAQTSMLPSTVQGGREQLLAWLLPARIPLFWPTVQLRRWLVRRWAPPLPPKPTPAPSRPVSQAPLSPLAPRRSAASFVGGAWSPAPGPHTSAVHIPMADSLGTRKSHKIS</sequence>
<dbReference type="InterPro" id="IPR059112">
    <property type="entry name" value="CysZ/EI24"/>
</dbReference>
<organism evidence="6 7">
    <name type="scientific">Malassezia sympodialis (strain ATCC 42132)</name>
    <name type="common">Atopic eczema-associated yeast</name>
    <dbReference type="NCBI Taxonomy" id="1230383"/>
    <lineage>
        <taxon>Eukaryota</taxon>
        <taxon>Fungi</taxon>
        <taxon>Dikarya</taxon>
        <taxon>Basidiomycota</taxon>
        <taxon>Ustilaginomycotina</taxon>
        <taxon>Malasseziomycetes</taxon>
        <taxon>Malasseziales</taxon>
        <taxon>Malasseziaceae</taxon>
        <taxon>Malassezia</taxon>
    </lineage>
</organism>
<dbReference type="GO" id="GO:0016236">
    <property type="term" value="P:macroautophagy"/>
    <property type="evidence" value="ECO:0007669"/>
    <property type="project" value="TreeGrafter"/>
</dbReference>
<name>A0A1M8AAX2_MALS4</name>
<dbReference type="PANTHER" id="PTHR21389">
    <property type="entry name" value="P53 INDUCED PROTEIN"/>
    <property type="match status" value="1"/>
</dbReference>
<dbReference type="VEuPathDB" id="FungiDB:MSYG_3930"/>
<dbReference type="GO" id="GO:0005783">
    <property type="term" value="C:endoplasmic reticulum"/>
    <property type="evidence" value="ECO:0007669"/>
    <property type="project" value="TreeGrafter"/>
</dbReference>
<feature type="transmembrane region" description="Helical" evidence="5">
    <location>
        <begin position="129"/>
        <end position="150"/>
    </location>
</feature>
<evidence type="ECO:0000256" key="5">
    <source>
        <dbReference type="SAM" id="Phobius"/>
    </source>
</evidence>
<feature type="transmembrane region" description="Helical" evidence="5">
    <location>
        <begin position="87"/>
        <end position="109"/>
    </location>
</feature>
<comment type="subcellular location">
    <subcellularLocation>
        <location evidence="1">Membrane</location>
        <topology evidence="1">Multi-pass membrane protein</topology>
    </subcellularLocation>
</comment>
<gene>
    <name evidence="6" type="ORF">MSYG_3930</name>
</gene>
<dbReference type="Proteomes" id="UP000186303">
    <property type="component" value="Chromosome 7"/>
</dbReference>
<dbReference type="GO" id="GO:0016020">
    <property type="term" value="C:membrane"/>
    <property type="evidence" value="ECO:0007669"/>
    <property type="project" value="UniProtKB-SubCell"/>
</dbReference>
<dbReference type="AlphaFoldDB" id="A0A1M8AAX2"/>
<accession>A0A1M8AAX2</accession>
<evidence type="ECO:0000256" key="2">
    <source>
        <dbReference type="ARBA" id="ARBA00022692"/>
    </source>
</evidence>
<feature type="transmembrane region" description="Helical" evidence="5">
    <location>
        <begin position="267"/>
        <end position="286"/>
    </location>
</feature>
<reference evidence="7" key="1">
    <citation type="journal article" date="2017" name="Nucleic Acids Res.">
        <title>Proteogenomics produces comprehensive and highly accurate protein-coding gene annotation in a complete genome assembly of Malassezia sympodialis.</title>
        <authorList>
            <person name="Zhu Y."/>
            <person name="Engstroem P.G."/>
            <person name="Tellgren-Roth C."/>
            <person name="Baudo C.D."/>
            <person name="Kennell J.C."/>
            <person name="Sun S."/>
            <person name="Billmyre R.B."/>
            <person name="Schroeder M.S."/>
            <person name="Andersson A."/>
            <person name="Holm T."/>
            <person name="Sigurgeirsson B."/>
            <person name="Wu G."/>
            <person name="Sankaranarayanan S.R."/>
            <person name="Siddharthan R."/>
            <person name="Sanyal K."/>
            <person name="Lundeberg J."/>
            <person name="Nystedt B."/>
            <person name="Boekhout T."/>
            <person name="Dawson T.L. Jr."/>
            <person name="Heitman J."/>
            <person name="Scheynius A."/>
            <person name="Lehtioe J."/>
        </authorList>
    </citation>
    <scope>NUCLEOTIDE SEQUENCE [LARGE SCALE GENOMIC DNA]</scope>
    <source>
        <strain evidence="7">ATCC 42132</strain>
    </source>
</reference>
<keyword evidence="2 5" id="KW-0812">Transmembrane</keyword>